<evidence type="ECO:0008006" key="4">
    <source>
        <dbReference type="Google" id="ProtNLM"/>
    </source>
</evidence>
<dbReference type="OrthoDB" id="292964at2759"/>
<dbReference type="EMBL" id="ML213590">
    <property type="protein sequence ID" value="TFK44528.1"/>
    <property type="molecule type" value="Genomic_DNA"/>
</dbReference>
<keyword evidence="3" id="KW-1185">Reference proteome</keyword>
<evidence type="ECO:0000313" key="3">
    <source>
        <dbReference type="Proteomes" id="UP000308652"/>
    </source>
</evidence>
<dbReference type="AlphaFoldDB" id="A0A5C3MKS9"/>
<organism evidence="2 3">
    <name type="scientific">Crucibulum laeve</name>
    <dbReference type="NCBI Taxonomy" id="68775"/>
    <lineage>
        <taxon>Eukaryota</taxon>
        <taxon>Fungi</taxon>
        <taxon>Dikarya</taxon>
        <taxon>Basidiomycota</taxon>
        <taxon>Agaricomycotina</taxon>
        <taxon>Agaricomycetes</taxon>
        <taxon>Agaricomycetidae</taxon>
        <taxon>Agaricales</taxon>
        <taxon>Agaricineae</taxon>
        <taxon>Nidulariaceae</taxon>
        <taxon>Crucibulum</taxon>
    </lineage>
</organism>
<evidence type="ECO:0000256" key="1">
    <source>
        <dbReference type="SAM" id="MobiDB-lite"/>
    </source>
</evidence>
<protein>
    <recommendedName>
        <fullName evidence="4">Rhodanese domain-containing protein</fullName>
    </recommendedName>
</protein>
<name>A0A5C3MKS9_9AGAR</name>
<dbReference type="Gene3D" id="3.40.250.10">
    <property type="entry name" value="Rhodanese-like domain"/>
    <property type="match status" value="1"/>
</dbReference>
<accession>A0A5C3MKS9</accession>
<dbReference type="SUPFAM" id="SSF52821">
    <property type="entry name" value="Rhodanese/Cell cycle control phosphatase"/>
    <property type="match status" value="1"/>
</dbReference>
<evidence type="ECO:0000313" key="2">
    <source>
        <dbReference type="EMBL" id="TFK44528.1"/>
    </source>
</evidence>
<reference evidence="2 3" key="1">
    <citation type="journal article" date="2019" name="Nat. Ecol. Evol.">
        <title>Megaphylogeny resolves global patterns of mushroom evolution.</title>
        <authorList>
            <person name="Varga T."/>
            <person name="Krizsan K."/>
            <person name="Foldi C."/>
            <person name="Dima B."/>
            <person name="Sanchez-Garcia M."/>
            <person name="Sanchez-Ramirez S."/>
            <person name="Szollosi G.J."/>
            <person name="Szarkandi J.G."/>
            <person name="Papp V."/>
            <person name="Albert L."/>
            <person name="Andreopoulos W."/>
            <person name="Angelini C."/>
            <person name="Antonin V."/>
            <person name="Barry K.W."/>
            <person name="Bougher N.L."/>
            <person name="Buchanan P."/>
            <person name="Buyck B."/>
            <person name="Bense V."/>
            <person name="Catcheside P."/>
            <person name="Chovatia M."/>
            <person name="Cooper J."/>
            <person name="Damon W."/>
            <person name="Desjardin D."/>
            <person name="Finy P."/>
            <person name="Geml J."/>
            <person name="Haridas S."/>
            <person name="Hughes K."/>
            <person name="Justo A."/>
            <person name="Karasinski D."/>
            <person name="Kautmanova I."/>
            <person name="Kiss B."/>
            <person name="Kocsube S."/>
            <person name="Kotiranta H."/>
            <person name="LaButti K.M."/>
            <person name="Lechner B.E."/>
            <person name="Liimatainen K."/>
            <person name="Lipzen A."/>
            <person name="Lukacs Z."/>
            <person name="Mihaltcheva S."/>
            <person name="Morgado L.N."/>
            <person name="Niskanen T."/>
            <person name="Noordeloos M.E."/>
            <person name="Ohm R.A."/>
            <person name="Ortiz-Santana B."/>
            <person name="Ovrebo C."/>
            <person name="Racz N."/>
            <person name="Riley R."/>
            <person name="Savchenko A."/>
            <person name="Shiryaev A."/>
            <person name="Soop K."/>
            <person name="Spirin V."/>
            <person name="Szebenyi C."/>
            <person name="Tomsovsky M."/>
            <person name="Tulloss R.E."/>
            <person name="Uehling J."/>
            <person name="Grigoriev I.V."/>
            <person name="Vagvolgyi C."/>
            <person name="Papp T."/>
            <person name="Martin F.M."/>
            <person name="Miettinen O."/>
            <person name="Hibbett D.S."/>
            <person name="Nagy L.G."/>
        </authorList>
    </citation>
    <scope>NUCLEOTIDE SEQUENCE [LARGE SCALE GENOMIC DNA]</scope>
    <source>
        <strain evidence="2 3">CBS 166.37</strain>
    </source>
</reference>
<dbReference type="Proteomes" id="UP000308652">
    <property type="component" value="Unassembled WGS sequence"/>
</dbReference>
<gene>
    <name evidence="2" type="ORF">BDQ12DRAFT_22532</name>
</gene>
<dbReference type="InterPro" id="IPR036873">
    <property type="entry name" value="Rhodanese-like_dom_sf"/>
</dbReference>
<sequence>MREIRVFIPYRSNVETKGGPVSVANHVRALQDSGLGIASSKRISRDLSSLPRPPHSPQNTTSPIQPTTEFHFHFIPFFPQFQPYPSNLLRHRQPSYRPSSCQRLPSVNHLLDLHRPCLQYHPQIISLPGSNAHFQYWPNRRNRCFLLYELESALAHNKFTDHGTAGSPVSALASLTNFQVPMERPSSTPIASVLSQAGLRRRRSRLLLKHSELSGSGTAPKSGSYLPVLLIDVREWAAFDREHIKASAVVCIESHVLRRSA</sequence>
<dbReference type="STRING" id="68775.A0A5C3MKS9"/>
<proteinExistence type="predicted"/>
<feature type="region of interest" description="Disordered" evidence="1">
    <location>
        <begin position="44"/>
        <end position="64"/>
    </location>
</feature>